<dbReference type="Gene3D" id="3.40.140.10">
    <property type="entry name" value="Cytidine Deaminase, domain 2"/>
    <property type="match status" value="1"/>
</dbReference>
<feature type="domain" description="MPN" evidence="6">
    <location>
        <begin position="81"/>
        <end position="203"/>
    </location>
</feature>
<proteinExistence type="predicted"/>
<protein>
    <submittedName>
        <fullName evidence="7">DNA repair protein RadC</fullName>
    </submittedName>
</protein>
<dbReference type="Pfam" id="PF04002">
    <property type="entry name" value="RadC"/>
    <property type="match status" value="1"/>
</dbReference>
<dbReference type="EMBL" id="JAFVMH010000001">
    <property type="protein sequence ID" value="MBO1324037.1"/>
    <property type="molecule type" value="Genomic_DNA"/>
</dbReference>
<dbReference type="InterPro" id="IPR001405">
    <property type="entry name" value="UPF0758"/>
</dbReference>
<evidence type="ECO:0000256" key="1">
    <source>
        <dbReference type="ARBA" id="ARBA00022670"/>
    </source>
</evidence>
<dbReference type="GO" id="GO:0006508">
    <property type="term" value="P:proteolysis"/>
    <property type="evidence" value="ECO:0007669"/>
    <property type="project" value="UniProtKB-KW"/>
</dbReference>
<evidence type="ECO:0000256" key="5">
    <source>
        <dbReference type="ARBA" id="ARBA00023049"/>
    </source>
</evidence>
<evidence type="ECO:0000256" key="4">
    <source>
        <dbReference type="ARBA" id="ARBA00022833"/>
    </source>
</evidence>
<gene>
    <name evidence="7" type="primary">radC</name>
    <name evidence="7" type="ORF">J2D77_02550</name>
</gene>
<dbReference type="PANTHER" id="PTHR30471">
    <property type="entry name" value="DNA REPAIR PROTEIN RADC"/>
    <property type="match status" value="1"/>
</dbReference>
<evidence type="ECO:0000256" key="3">
    <source>
        <dbReference type="ARBA" id="ARBA00022801"/>
    </source>
</evidence>
<evidence type="ECO:0000313" key="8">
    <source>
        <dbReference type="Proteomes" id="UP000664073"/>
    </source>
</evidence>
<keyword evidence="5" id="KW-0482">Metalloprotease</keyword>
<dbReference type="PANTHER" id="PTHR30471:SF3">
    <property type="entry name" value="UPF0758 PROTEIN YEES-RELATED"/>
    <property type="match status" value="1"/>
</dbReference>
<dbReference type="PROSITE" id="PS50249">
    <property type="entry name" value="MPN"/>
    <property type="match status" value="1"/>
</dbReference>
<evidence type="ECO:0000259" key="6">
    <source>
        <dbReference type="PROSITE" id="PS50249"/>
    </source>
</evidence>
<dbReference type="NCBIfam" id="TIGR00608">
    <property type="entry name" value="radc"/>
    <property type="match status" value="1"/>
</dbReference>
<dbReference type="CDD" id="cd08071">
    <property type="entry name" value="MPN_DUF2466"/>
    <property type="match status" value="1"/>
</dbReference>
<keyword evidence="8" id="KW-1185">Reference proteome</keyword>
<keyword evidence="2" id="KW-0479">Metal-binding</keyword>
<comment type="caution">
    <text evidence="7">The sequence shown here is derived from an EMBL/GenBank/DDBJ whole genome shotgun (WGS) entry which is preliminary data.</text>
</comment>
<sequence>MEDDLGLLVRLLRSALPRLAEPDRVARQLLDTCGSLPAVLFGAERAGAVAAPQPEAVRVALLLVREVVLRLHRARLRDRPLIASRQQLHAYLGTVMGHKKVEQIRVLFLDAEQRLLKDEVTGQGTVDHAPVYPRELVRRALELGAAGLVLVHNHPSGNPTPSDADIAMTRRIVAAAAVLELTVWDHVIVGDGRILSMKEAGLL</sequence>
<reference evidence="7" key="1">
    <citation type="submission" date="2021-03" db="EMBL/GenBank/DDBJ databases">
        <title>The complete genome sequence of Acetobacter sp. TBRC 12339.</title>
        <authorList>
            <person name="Charoenyingcharoen P."/>
            <person name="Yukphan P."/>
        </authorList>
    </citation>
    <scope>NUCLEOTIDE SEQUENCE</scope>
    <source>
        <strain evidence="7">TBRC 12339</strain>
    </source>
</reference>
<dbReference type="SUPFAM" id="SSF102712">
    <property type="entry name" value="JAB1/MPN domain"/>
    <property type="match status" value="1"/>
</dbReference>
<evidence type="ECO:0000256" key="2">
    <source>
        <dbReference type="ARBA" id="ARBA00022723"/>
    </source>
</evidence>
<organism evidence="7 8">
    <name type="scientific">Acetobacter garciniae</name>
    <dbReference type="NCBI Taxonomy" id="2817435"/>
    <lineage>
        <taxon>Bacteria</taxon>
        <taxon>Pseudomonadati</taxon>
        <taxon>Pseudomonadota</taxon>
        <taxon>Alphaproteobacteria</taxon>
        <taxon>Acetobacterales</taxon>
        <taxon>Acetobacteraceae</taxon>
        <taxon>Acetobacter</taxon>
    </lineage>
</organism>
<keyword evidence="4" id="KW-0862">Zinc</keyword>
<dbReference type="PROSITE" id="PS01302">
    <property type="entry name" value="UPF0758"/>
    <property type="match status" value="1"/>
</dbReference>
<dbReference type="InterPro" id="IPR025657">
    <property type="entry name" value="RadC_JAB"/>
</dbReference>
<dbReference type="AlphaFoldDB" id="A0A939HMG6"/>
<evidence type="ECO:0000313" key="7">
    <source>
        <dbReference type="EMBL" id="MBO1324037.1"/>
    </source>
</evidence>
<dbReference type="InterPro" id="IPR020891">
    <property type="entry name" value="UPF0758_CS"/>
</dbReference>
<accession>A0A939HMG6</accession>
<dbReference type="GO" id="GO:0008237">
    <property type="term" value="F:metallopeptidase activity"/>
    <property type="evidence" value="ECO:0007669"/>
    <property type="project" value="UniProtKB-KW"/>
</dbReference>
<keyword evidence="1" id="KW-0645">Protease</keyword>
<name>A0A939HMG6_9PROT</name>
<dbReference type="Proteomes" id="UP000664073">
    <property type="component" value="Unassembled WGS sequence"/>
</dbReference>
<keyword evidence="3" id="KW-0378">Hydrolase</keyword>
<dbReference type="InterPro" id="IPR037518">
    <property type="entry name" value="MPN"/>
</dbReference>
<dbReference type="GO" id="GO:0046872">
    <property type="term" value="F:metal ion binding"/>
    <property type="evidence" value="ECO:0007669"/>
    <property type="project" value="UniProtKB-KW"/>
</dbReference>